<dbReference type="GO" id="GO:0071949">
    <property type="term" value="F:FAD binding"/>
    <property type="evidence" value="ECO:0007669"/>
    <property type="project" value="InterPro"/>
</dbReference>
<gene>
    <name evidence="2" type="ORF">TH25_08315</name>
</gene>
<dbReference type="PANTHER" id="PTHR43747:SF1">
    <property type="entry name" value="SLR1998 PROTEIN"/>
    <property type="match status" value="1"/>
</dbReference>
<comment type="caution">
    <text evidence="2">The sequence shown here is derived from an EMBL/GenBank/DDBJ whole genome shotgun (WGS) entry which is preliminary data.</text>
</comment>
<dbReference type="PANTHER" id="PTHR43747">
    <property type="entry name" value="FAD-BINDING PROTEIN"/>
    <property type="match status" value="1"/>
</dbReference>
<protein>
    <recommendedName>
        <fullName evidence="1">FAD-binding domain-containing protein</fullName>
    </recommendedName>
</protein>
<dbReference type="Proteomes" id="UP000252517">
    <property type="component" value="Unassembled WGS sequence"/>
</dbReference>
<dbReference type="InterPro" id="IPR036188">
    <property type="entry name" value="FAD/NAD-bd_sf"/>
</dbReference>
<dbReference type="SUPFAM" id="SSF51905">
    <property type="entry name" value="FAD/NAD(P)-binding domain"/>
    <property type="match status" value="1"/>
</dbReference>
<name>A0A367XFY7_9PROT</name>
<evidence type="ECO:0000259" key="1">
    <source>
        <dbReference type="Pfam" id="PF01494"/>
    </source>
</evidence>
<sequence>MAMRKYDIAIIGAGPAGAVAAKFLLDAGLSVIVLEAAHFPRFVIGESLLPFCMNVLDKCGLTETIAAQAETQAFQFKNGAAFARGEQHCSIDFHDRFEDDGWSTTFQVKRDAFDQTLIDTVIKAGVPVKFGHRIIAADLAEGDCHLTWQDDNDQTGTIQAGFVVDASGYGRVIPKLRGNPNTASLMPRRALFTHMRDRITAPEYDRTKILITVHPDRHDVWYWLIPFADGTASVGVVYPLADPSAPTDAPDSRTQENDDALFARLLDETALGTLLKNAEQTHPLAAIASYSNGNDHLYGDGYVLLGNSAGFLDPVFSSGVTIALYSAELAAKALIARHNGDATDWENDFAKPLNAGIATFKSYVEAWYDGRLQQIIFNQPDRDLQLKRMVVSILAGYAWNMENPLVAKTDRYLNLLHELSL</sequence>
<evidence type="ECO:0000313" key="2">
    <source>
        <dbReference type="EMBL" id="RCK51681.1"/>
    </source>
</evidence>
<dbReference type="Gene3D" id="3.50.50.60">
    <property type="entry name" value="FAD/NAD(P)-binding domain"/>
    <property type="match status" value="1"/>
</dbReference>
<proteinExistence type="predicted"/>
<dbReference type="InterPro" id="IPR050816">
    <property type="entry name" value="Flavin-dep_Halogenase_NPB"/>
</dbReference>
<accession>A0A367XFY7</accession>
<dbReference type="InterPro" id="IPR002938">
    <property type="entry name" value="FAD-bd"/>
</dbReference>
<reference evidence="2 3" key="1">
    <citation type="submission" date="2014-07" db="EMBL/GenBank/DDBJ databases">
        <title>Draft genome sequence of Thalassospira profundimaris S25-3-2.</title>
        <authorList>
            <person name="Lai Q."/>
            <person name="Shao Z."/>
        </authorList>
    </citation>
    <scope>NUCLEOTIDE SEQUENCE [LARGE SCALE GENOMIC DNA]</scope>
    <source>
        <strain evidence="2 3">S25-3-2</strain>
    </source>
</reference>
<organism evidence="2 3">
    <name type="scientific">Thalassospira profundimaris</name>
    <dbReference type="NCBI Taxonomy" id="502049"/>
    <lineage>
        <taxon>Bacteria</taxon>
        <taxon>Pseudomonadati</taxon>
        <taxon>Pseudomonadota</taxon>
        <taxon>Alphaproteobacteria</taxon>
        <taxon>Rhodospirillales</taxon>
        <taxon>Thalassospiraceae</taxon>
        <taxon>Thalassospira</taxon>
    </lineage>
</organism>
<evidence type="ECO:0000313" key="3">
    <source>
        <dbReference type="Proteomes" id="UP000252517"/>
    </source>
</evidence>
<feature type="domain" description="FAD-binding" evidence="1">
    <location>
        <begin position="6"/>
        <end position="345"/>
    </location>
</feature>
<dbReference type="Pfam" id="PF01494">
    <property type="entry name" value="FAD_binding_3"/>
    <property type="match status" value="1"/>
</dbReference>
<dbReference type="AlphaFoldDB" id="A0A367XFY7"/>
<dbReference type="EMBL" id="JPWH01000005">
    <property type="protein sequence ID" value="RCK51681.1"/>
    <property type="molecule type" value="Genomic_DNA"/>
</dbReference>